<feature type="domain" description="Type I restriction modification DNA specificity" evidence="4">
    <location>
        <begin position="198"/>
        <end position="376"/>
    </location>
</feature>
<keyword evidence="5" id="KW-0540">Nuclease</keyword>
<dbReference type="CDD" id="cd17253">
    <property type="entry name" value="RMtype1_S_Eco933I-TRD2-CR2_like"/>
    <property type="match status" value="1"/>
</dbReference>
<evidence type="ECO:0000259" key="4">
    <source>
        <dbReference type="Pfam" id="PF01420"/>
    </source>
</evidence>
<dbReference type="REBASE" id="87170">
    <property type="entry name" value="S.SmcB1ORF4P"/>
</dbReference>
<dbReference type="SUPFAM" id="SSF116734">
    <property type="entry name" value="DNA methylase specificity domain"/>
    <property type="match status" value="2"/>
</dbReference>
<organism evidence="5 6">
    <name type="scientific">Serpentinimonas maccroryi</name>
    <dbReference type="NCBI Taxonomy" id="1458426"/>
    <lineage>
        <taxon>Bacteria</taxon>
        <taxon>Pseudomonadati</taxon>
        <taxon>Pseudomonadota</taxon>
        <taxon>Betaproteobacteria</taxon>
        <taxon>Burkholderiales</taxon>
        <taxon>Comamonadaceae</taxon>
        <taxon>Serpentinimonas</taxon>
    </lineage>
</organism>
<dbReference type="PANTHER" id="PTHR30408:SF12">
    <property type="entry name" value="TYPE I RESTRICTION ENZYME MJAVIII SPECIFICITY SUBUNIT"/>
    <property type="match status" value="1"/>
</dbReference>
<dbReference type="GO" id="GO:0004519">
    <property type="term" value="F:endonuclease activity"/>
    <property type="evidence" value="ECO:0007669"/>
    <property type="project" value="UniProtKB-KW"/>
</dbReference>
<dbReference type="GO" id="GO:0009307">
    <property type="term" value="P:DNA restriction-modification system"/>
    <property type="evidence" value="ECO:0007669"/>
    <property type="project" value="UniProtKB-KW"/>
</dbReference>
<evidence type="ECO:0000256" key="1">
    <source>
        <dbReference type="ARBA" id="ARBA00010923"/>
    </source>
</evidence>
<dbReference type="PANTHER" id="PTHR30408">
    <property type="entry name" value="TYPE-1 RESTRICTION ENZYME ECOKI SPECIFICITY PROTEIN"/>
    <property type="match status" value="1"/>
</dbReference>
<accession>A0A060NRS0</accession>
<keyword evidence="6" id="KW-1185">Reference proteome</keyword>
<dbReference type="HOGENOM" id="CLU_021095_10_0_4"/>
<dbReference type="InterPro" id="IPR000055">
    <property type="entry name" value="Restrct_endonuc_typeI_TRD"/>
</dbReference>
<dbReference type="Pfam" id="PF01420">
    <property type="entry name" value="Methylase_S"/>
    <property type="match status" value="2"/>
</dbReference>
<evidence type="ECO:0000313" key="6">
    <source>
        <dbReference type="Proteomes" id="UP000066014"/>
    </source>
</evidence>
<dbReference type="STRING" id="1458426.SMCB_0005"/>
<feature type="domain" description="Type I restriction modification DNA specificity" evidence="4">
    <location>
        <begin position="65"/>
        <end position="177"/>
    </location>
</feature>
<protein>
    <submittedName>
        <fullName evidence="5">Restriction endonuclease S subunits</fullName>
    </submittedName>
</protein>
<evidence type="ECO:0000313" key="5">
    <source>
        <dbReference type="EMBL" id="BAO82233.1"/>
    </source>
</evidence>
<dbReference type="EMBL" id="AP014569">
    <property type="protein sequence ID" value="BAO82233.1"/>
    <property type="molecule type" value="Genomic_DNA"/>
</dbReference>
<dbReference type="InterPro" id="IPR052021">
    <property type="entry name" value="Type-I_RS_S_subunit"/>
</dbReference>
<dbReference type="Proteomes" id="UP000066014">
    <property type="component" value="Chromosome"/>
</dbReference>
<sequence>MSALPLVRLRELMLDVQTWNPLRSDEDDEFDYIDLSAVSQELKAISDARKLRCAEAPSRARQLVKANDVLVSTVRPNLNGVALVTNEFDGATASTGFCVARPNPERLNANYLFHWVKSDAFIKSMVMQANGASYPAVSDKIVLESVIPLPDISEQRRIAAILDKADALRAKRREALTQLDRLAQSIFVEMFGDPIENPKGWASDLTLGDVADIVSGVTKGRNLTGKTTREVPYLAVSNVQDMRLSLDAVKVIEATEAEIVRYSLRNGDLLLTEGGDPDKLGRGTLWRSQLPECIHQNHVFRVRLKSNRLTPHYLNWLIGSQRGKQYFLKSAKQTTGIASINMTQLRGFPLLIPPLERQQKFDALLNAIANWKKSLEKSMQALDEMFSSVQSCGFKGELE</sequence>
<name>A0A060NRS0_9BURK</name>
<dbReference type="GO" id="GO:0003677">
    <property type="term" value="F:DNA binding"/>
    <property type="evidence" value="ECO:0007669"/>
    <property type="project" value="UniProtKB-KW"/>
</dbReference>
<dbReference type="AlphaFoldDB" id="A0A060NRS0"/>
<keyword evidence="3" id="KW-0238">DNA-binding</keyword>
<keyword evidence="5" id="KW-0378">Hydrolase</keyword>
<comment type="similarity">
    <text evidence="1">Belongs to the type-I restriction system S methylase family.</text>
</comment>
<keyword evidence="5" id="KW-0255">Endonuclease</keyword>
<dbReference type="Gene3D" id="3.90.220.20">
    <property type="entry name" value="DNA methylase specificity domains"/>
    <property type="match status" value="2"/>
</dbReference>
<evidence type="ECO:0000256" key="3">
    <source>
        <dbReference type="ARBA" id="ARBA00023125"/>
    </source>
</evidence>
<dbReference type="InterPro" id="IPR044946">
    <property type="entry name" value="Restrct_endonuc_typeI_TRD_sf"/>
</dbReference>
<proteinExistence type="inferred from homology"/>
<keyword evidence="2" id="KW-0680">Restriction system</keyword>
<reference evidence="5 6" key="1">
    <citation type="journal article" date="2014" name="Nat. Commun.">
        <title>Physiological and genomic features of highly alkaliphilic hydrogen-utilizing Betaproteobacteria from a continental serpentinizing site.</title>
        <authorList>
            <person name="Suzuki S."/>
            <person name="Kuenen J.G."/>
            <person name="Schipper K."/>
            <person name="van der Velde S."/>
            <person name="Ishii S."/>
            <person name="Wu A."/>
            <person name="Sorokin D.Y."/>
            <person name="Tenney A."/>
            <person name="Meng X.Y."/>
            <person name="Morrill P.L."/>
            <person name="Kamagata Y."/>
            <person name="Muyzer G."/>
            <person name="Nealson K.H."/>
        </authorList>
    </citation>
    <scope>NUCLEOTIDE SEQUENCE [LARGE SCALE GENOMIC DNA]</scope>
    <source>
        <strain evidence="5 6">B1</strain>
    </source>
</reference>
<dbReference type="KEGG" id="cbab:SMCB_0005"/>
<evidence type="ECO:0000256" key="2">
    <source>
        <dbReference type="ARBA" id="ARBA00022747"/>
    </source>
</evidence>
<gene>
    <name evidence="5" type="ORF">SMCB_0005</name>
</gene>